<sequence>MLRYSATKIYRAIVSARRATVPAVVVRRAHVHYKFPGNPKVPYQYKFPGCVTIPPCYKFPTLPTRSQHYEFPSSANILSRYRLPSHISTPKRYELPNNMHVRFFSSVQENEDNKQETLLFKILFCLAVYEITAISLFVYEHLHNKYMDKEKLKSIGEETDLFFANYILPPYDYVDTEIQPIHYESCSKKFPYSQDGIIIIDGGIKESTWDDFIYQYHQAICGNMDDHICSIKKSSIPITIIIRSTGGACRPTRKIINVLQQHKGHITCYIHEFANSCGTMIAFCANTVRMKPNYYVSPIDAQISLDEMNTSCIDLKEKKTKDFIHVSEILVFKRELSSNYVQESIKKIKESNEPDKLLIWHEPVFTILSLITFDSVRWFFHKHNITDRLKKIKFCKLFLNDNVSHYAKFQYDDIKDLGLNIDVSPYESRINKIIRDQFLFFYED</sequence>
<dbReference type="PANTHER" id="PTHR35984">
    <property type="entry name" value="PERIPLASMIC SERINE PROTEASE"/>
    <property type="match status" value="1"/>
</dbReference>
<evidence type="ECO:0000313" key="2">
    <source>
        <dbReference type="EMBL" id="AYV77799.1"/>
    </source>
</evidence>
<dbReference type="SUPFAM" id="SSF52096">
    <property type="entry name" value="ClpP/crotonase"/>
    <property type="match status" value="1"/>
</dbReference>
<dbReference type="InterPro" id="IPR002825">
    <property type="entry name" value="Pept_S49_ser-pept_pro"/>
</dbReference>
<accession>A0A3G4ZWK0</accession>
<dbReference type="GO" id="GO:0016020">
    <property type="term" value="C:membrane"/>
    <property type="evidence" value="ECO:0007669"/>
    <property type="project" value="InterPro"/>
</dbReference>
<dbReference type="Pfam" id="PF01972">
    <property type="entry name" value="SDH_protease"/>
    <property type="match status" value="1"/>
</dbReference>
<keyword evidence="1" id="KW-1133">Transmembrane helix</keyword>
<organism evidence="2">
    <name type="scientific">Edafosvirus sp</name>
    <dbReference type="NCBI Taxonomy" id="2487765"/>
    <lineage>
        <taxon>Viruses</taxon>
        <taxon>Varidnaviria</taxon>
        <taxon>Bamfordvirae</taxon>
        <taxon>Nucleocytoviricota</taxon>
        <taxon>Megaviricetes</taxon>
        <taxon>Imitervirales</taxon>
        <taxon>Mimiviridae</taxon>
        <taxon>Klosneuvirinae</taxon>
    </lineage>
</organism>
<dbReference type="EMBL" id="MK072066">
    <property type="protein sequence ID" value="AYV77799.1"/>
    <property type="molecule type" value="Genomic_DNA"/>
</dbReference>
<dbReference type="PANTHER" id="PTHR35984:SF1">
    <property type="entry name" value="PERIPLASMIC SERINE PROTEASE"/>
    <property type="match status" value="1"/>
</dbReference>
<reference evidence="2" key="1">
    <citation type="submission" date="2018-10" db="EMBL/GenBank/DDBJ databases">
        <title>Hidden diversity of soil giant viruses.</title>
        <authorList>
            <person name="Schulz F."/>
            <person name="Alteio L."/>
            <person name="Goudeau D."/>
            <person name="Ryan E.M."/>
            <person name="Malmstrom R.R."/>
            <person name="Blanchard J."/>
            <person name="Woyke T."/>
        </authorList>
    </citation>
    <scope>NUCLEOTIDE SEQUENCE</scope>
    <source>
        <strain evidence="2">EDV1</strain>
    </source>
</reference>
<proteinExistence type="predicted"/>
<gene>
    <name evidence="2" type="ORF">Edafosvirus1_130</name>
</gene>
<feature type="transmembrane region" description="Helical" evidence="1">
    <location>
        <begin position="118"/>
        <end position="139"/>
    </location>
</feature>
<evidence type="ECO:0000256" key="1">
    <source>
        <dbReference type="SAM" id="Phobius"/>
    </source>
</evidence>
<dbReference type="Gene3D" id="3.90.226.10">
    <property type="entry name" value="2-enoyl-CoA Hydratase, Chain A, domain 1"/>
    <property type="match status" value="1"/>
</dbReference>
<keyword evidence="1" id="KW-0812">Transmembrane</keyword>
<protein>
    <submittedName>
        <fullName evidence="2">Uncharacterized protein</fullName>
    </submittedName>
</protein>
<keyword evidence="1" id="KW-0472">Membrane</keyword>
<name>A0A3G4ZWK0_9VIRU</name>
<dbReference type="InterPro" id="IPR029045">
    <property type="entry name" value="ClpP/crotonase-like_dom_sf"/>
</dbReference>